<accession>A0ABW6PID2</accession>
<reference evidence="1 2" key="1">
    <citation type="submission" date="2024-10" db="EMBL/GenBank/DDBJ databases">
        <title>The Natural Products Discovery Center: Release of the First 8490 Sequenced Strains for Exploring Actinobacteria Biosynthetic Diversity.</title>
        <authorList>
            <person name="Kalkreuter E."/>
            <person name="Kautsar S.A."/>
            <person name="Yang D."/>
            <person name="Bader C.D."/>
            <person name="Teijaro C.N."/>
            <person name="Fluegel L."/>
            <person name="Davis C.M."/>
            <person name="Simpson J.R."/>
            <person name="Lauterbach L."/>
            <person name="Steele A.D."/>
            <person name="Gui C."/>
            <person name="Meng S."/>
            <person name="Li G."/>
            <person name="Viehrig K."/>
            <person name="Ye F."/>
            <person name="Su P."/>
            <person name="Kiefer A.F."/>
            <person name="Nichols A."/>
            <person name="Cepeda A.J."/>
            <person name="Yan W."/>
            <person name="Fan B."/>
            <person name="Jiang Y."/>
            <person name="Adhikari A."/>
            <person name="Zheng C.-J."/>
            <person name="Schuster L."/>
            <person name="Cowan T.M."/>
            <person name="Smanski M.J."/>
            <person name="Chevrette M.G."/>
            <person name="De Carvalho L.P.S."/>
            <person name="Shen B."/>
        </authorList>
    </citation>
    <scope>NUCLEOTIDE SEQUENCE [LARGE SCALE GENOMIC DNA]</scope>
    <source>
        <strain evidence="1 2">NPDC004045</strain>
    </source>
</reference>
<evidence type="ECO:0000313" key="2">
    <source>
        <dbReference type="Proteomes" id="UP001601444"/>
    </source>
</evidence>
<organism evidence="1 2">
    <name type="scientific">Nocardia thailandica</name>
    <dbReference type="NCBI Taxonomy" id="257275"/>
    <lineage>
        <taxon>Bacteria</taxon>
        <taxon>Bacillati</taxon>
        <taxon>Actinomycetota</taxon>
        <taxon>Actinomycetes</taxon>
        <taxon>Mycobacteriales</taxon>
        <taxon>Nocardiaceae</taxon>
        <taxon>Nocardia</taxon>
    </lineage>
</organism>
<dbReference type="RefSeq" id="WP_387699152.1">
    <property type="nucleotide sequence ID" value="NZ_JBIAMX010000002.1"/>
</dbReference>
<keyword evidence="2" id="KW-1185">Reference proteome</keyword>
<proteinExistence type="predicted"/>
<sequence length="340" mass="37666">MGETNEGRDPRAGELAAALLDAQVAFGREQLRTPEMFLGLVIDEVDGFLAEANELTLAEAVTPELIKAVAHKYAVQIPVEGAIPELVGEIAARLYNHEANDEIQVGEVVDERRFDEFVAAISDMDLTHRLVRLVLGSQVTVDTFAEIVQRAVVTAVEDNRHPGGGGLARTLRGTLARLAEPALPAIETGVGRLTRSGARFVLRGNRDDADEVLLDAARDAWRKHTGDAVGSFRELVTAEDIEDTVVLVFEFWRTFRDTDYFRALLDEGIDHVFDKYGDTSLADLLTELGVGREDLVEEALRFGPPVIEKLDERGYLDGILRRRIAPFYESEHFRAVVARF</sequence>
<name>A0ABW6PID2_9NOCA</name>
<gene>
    <name evidence="1" type="ORF">ACFYTF_04900</name>
</gene>
<dbReference type="EMBL" id="JBIAMX010000002">
    <property type="protein sequence ID" value="MFF0542154.1"/>
    <property type="molecule type" value="Genomic_DNA"/>
</dbReference>
<dbReference type="Proteomes" id="UP001601444">
    <property type="component" value="Unassembled WGS sequence"/>
</dbReference>
<evidence type="ECO:0000313" key="1">
    <source>
        <dbReference type="EMBL" id="MFF0542154.1"/>
    </source>
</evidence>
<comment type="caution">
    <text evidence="1">The sequence shown here is derived from an EMBL/GenBank/DDBJ whole genome shotgun (WGS) entry which is preliminary data.</text>
</comment>
<protein>
    <submittedName>
        <fullName evidence="1">Uncharacterized protein</fullName>
    </submittedName>
</protein>